<protein>
    <submittedName>
        <fullName evidence="3">Hemerythrin HHE cation binding domain-containing protein</fullName>
    </submittedName>
</protein>
<dbReference type="OrthoDB" id="5197650at2"/>
<dbReference type="RefSeq" id="WP_091410204.1">
    <property type="nucleotide sequence ID" value="NZ_LT629749.1"/>
</dbReference>
<dbReference type="STRING" id="546871.SAMN04488543_0699"/>
<dbReference type="InterPro" id="IPR012312">
    <property type="entry name" value="Hemerythrin-like"/>
</dbReference>
<dbReference type="EMBL" id="LT629749">
    <property type="protein sequence ID" value="SDR89357.1"/>
    <property type="molecule type" value="Genomic_DNA"/>
</dbReference>
<keyword evidence="4" id="KW-1185">Reference proteome</keyword>
<accession>A0A1H1MRN3</accession>
<dbReference type="Pfam" id="PF01814">
    <property type="entry name" value="Hemerythrin"/>
    <property type="match status" value="1"/>
</dbReference>
<proteinExistence type="predicted"/>
<dbReference type="Gene3D" id="1.20.120.520">
    <property type="entry name" value="nmb1532 protein domain like"/>
    <property type="match status" value="1"/>
</dbReference>
<gene>
    <name evidence="3" type="ORF">SAMN04488543_0699</name>
</gene>
<dbReference type="AlphaFoldDB" id="A0A1H1MRN3"/>
<dbReference type="Proteomes" id="UP000199092">
    <property type="component" value="Chromosome I"/>
</dbReference>
<reference evidence="3 4" key="1">
    <citation type="submission" date="2016-10" db="EMBL/GenBank/DDBJ databases">
        <authorList>
            <person name="de Groot N.N."/>
        </authorList>
    </citation>
    <scope>NUCLEOTIDE SEQUENCE [LARGE SCALE GENOMIC DNA]</scope>
    <source>
        <strain evidence="3 4">DSM 21741</strain>
    </source>
</reference>
<sequence>MTTTTTTGGDVPQASFPGQAAAPPGPADLMPMYLMHHAFRRDLAAFTAAVAATPLDDRRAWRRLDRRWGRFARVLHLHHAGEDEILWPLLLTEVDRAGDVSGRATLEAMEAEHGEIDPLLSGCAAGLHHLTSGGDADTRAALVVRMAAARERLGHHLGHEESDAMALVQRHLTPAEWDALHPEFGRHYTPRDGLFALPWVLHDLPVDLRPRALAFVGRGPALVWTLLLRVPFALRERRTFRAARRERSGG</sequence>
<feature type="domain" description="Hemerythrin-like" evidence="2">
    <location>
        <begin position="34"/>
        <end position="166"/>
    </location>
</feature>
<feature type="region of interest" description="Disordered" evidence="1">
    <location>
        <begin position="1"/>
        <end position="22"/>
    </location>
</feature>
<evidence type="ECO:0000313" key="4">
    <source>
        <dbReference type="Proteomes" id="UP000199092"/>
    </source>
</evidence>
<evidence type="ECO:0000256" key="1">
    <source>
        <dbReference type="SAM" id="MobiDB-lite"/>
    </source>
</evidence>
<dbReference type="CDD" id="cd12108">
    <property type="entry name" value="Hr-like"/>
    <property type="match status" value="1"/>
</dbReference>
<organism evidence="3 4">
    <name type="scientific">Friedmanniella luteola</name>
    <dbReference type="NCBI Taxonomy" id="546871"/>
    <lineage>
        <taxon>Bacteria</taxon>
        <taxon>Bacillati</taxon>
        <taxon>Actinomycetota</taxon>
        <taxon>Actinomycetes</taxon>
        <taxon>Propionibacteriales</taxon>
        <taxon>Nocardioidaceae</taxon>
        <taxon>Friedmanniella</taxon>
    </lineage>
</organism>
<name>A0A1H1MRN3_9ACTN</name>
<evidence type="ECO:0000313" key="3">
    <source>
        <dbReference type="EMBL" id="SDR89357.1"/>
    </source>
</evidence>
<evidence type="ECO:0000259" key="2">
    <source>
        <dbReference type="Pfam" id="PF01814"/>
    </source>
</evidence>